<evidence type="ECO:0000259" key="2">
    <source>
        <dbReference type="SMART" id="SM00867"/>
    </source>
</evidence>
<dbReference type="Gene3D" id="2.40.128.110">
    <property type="entry name" value="Lipid/polyisoprenoid-binding, YceI-like"/>
    <property type="match status" value="1"/>
</dbReference>
<dbReference type="RefSeq" id="WP_237382109.1">
    <property type="nucleotide sequence ID" value="NZ_CP071793.1"/>
</dbReference>
<accession>A0A8A4TPV3</accession>
<dbReference type="SMART" id="SM00867">
    <property type="entry name" value="YceI"/>
    <property type="match status" value="1"/>
</dbReference>
<proteinExistence type="predicted"/>
<keyword evidence="4" id="KW-1185">Reference proteome</keyword>
<dbReference type="EMBL" id="CP071793">
    <property type="protein sequence ID" value="QTD51999.1"/>
    <property type="molecule type" value="Genomic_DNA"/>
</dbReference>
<dbReference type="Proteomes" id="UP000663929">
    <property type="component" value="Chromosome"/>
</dbReference>
<dbReference type="AlphaFoldDB" id="A0A8A4TPV3"/>
<feature type="signal peptide" evidence="1">
    <location>
        <begin position="1"/>
        <end position="15"/>
    </location>
</feature>
<protein>
    <submittedName>
        <fullName evidence="3">YceI family protein</fullName>
    </submittedName>
</protein>
<reference evidence="3" key="1">
    <citation type="submission" date="2021-03" db="EMBL/GenBank/DDBJ databases">
        <title>Acanthopleuribacteraceae sp. M133.</title>
        <authorList>
            <person name="Wang G."/>
        </authorList>
    </citation>
    <scope>NUCLEOTIDE SEQUENCE</scope>
    <source>
        <strain evidence="3">M133</strain>
    </source>
</reference>
<organism evidence="3 4">
    <name type="scientific">Sulfidibacter corallicola</name>
    <dbReference type="NCBI Taxonomy" id="2818388"/>
    <lineage>
        <taxon>Bacteria</taxon>
        <taxon>Pseudomonadati</taxon>
        <taxon>Acidobacteriota</taxon>
        <taxon>Holophagae</taxon>
        <taxon>Acanthopleuribacterales</taxon>
        <taxon>Acanthopleuribacteraceae</taxon>
        <taxon>Sulfidibacter</taxon>
    </lineage>
</organism>
<dbReference type="Pfam" id="PF04264">
    <property type="entry name" value="YceI"/>
    <property type="match status" value="1"/>
</dbReference>
<keyword evidence="1" id="KW-0732">Signal</keyword>
<sequence length="225" mass="25127">MTIALLWLFTGYAHAADYRVVTADSVLSIVTHKAGLIESLGHNHFVHATDYQAEIQCQPDDLLQTRIAFTIDVQKLQADESAEAKRWTPILKDLAFAEEDFSEQSESNRKKIRKSMLGKKQLQADKYPSIKAEIIGIEEREKTVGTQTFTHSVEIAITIKDQTVKKPFPATLTIEEGKLIVRIVGEMKFTDFGIKPYSAAFGAVANQDQIHLFVHLVAEPEGSTP</sequence>
<evidence type="ECO:0000313" key="4">
    <source>
        <dbReference type="Proteomes" id="UP000663929"/>
    </source>
</evidence>
<gene>
    <name evidence="3" type="ORF">J3U87_05955</name>
</gene>
<evidence type="ECO:0000313" key="3">
    <source>
        <dbReference type="EMBL" id="QTD51999.1"/>
    </source>
</evidence>
<dbReference type="InterPro" id="IPR007372">
    <property type="entry name" value="Lipid/polyisoprenoid-bd_YceI"/>
</dbReference>
<name>A0A8A4TPV3_SULCO</name>
<feature type="domain" description="Lipid/polyisoprenoid-binding YceI-like" evidence="2">
    <location>
        <begin position="17"/>
        <end position="219"/>
    </location>
</feature>
<dbReference type="KEGG" id="scor:J3U87_05955"/>
<feature type="chain" id="PRO_5035208109" evidence="1">
    <location>
        <begin position="16"/>
        <end position="225"/>
    </location>
</feature>
<dbReference type="InterPro" id="IPR036761">
    <property type="entry name" value="TTHA0802/YceI-like_sf"/>
</dbReference>
<evidence type="ECO:0000256" key="1">
    <source>
        <dbReference type="SAM" id="SignalP"/>
    </source>
</evidence>
<dbReference type="SUPFAM" id="SSF101874">
    <property type="entry name" value="YceI-like"/>
    <property type="match status" value="1"/>
</dbReference>